<accession>A0ABQ4UWN2</accession>
<organism evidence="19 20">
    <name type="scientific">Methylorubrum suomiense</name>
    <dbReference type="NCBI Taxonomy" id="144191"/>
    <lineage>
        <taxon>Bacteria</taxon>
        <taxon>Pseudomonadati</taxon>
        <taxon>Pseudomonadota</taxon>
        <taxon>Alphaproteobacteria</taxon>
        <taxon>Hyphomicrobiales</taxon>
        <taxon>Methylobacteriaceae</taxon>
        <taxon>Methylorubrum</taxon>
    </lineage>
</organism>
<dbReference type="InterPro" id="IPR000700">
    <property type="entry name" value="PAS-assoc_C"/>
</dbReference>
<evidence type="ECO:0000313" key="19">
    <source>
        <dbReference type="EMBL" id="GJE76551.1"/>
    </source>
</evidence>
<dbReference type="InterPro" id="IPR036890">
    <property type="entry name" value="HATPase_C_sf"/>
</dbReference>
<dbReference type="PANTHER" id="PTHR41523:SF7">
    <property type="entry name" value="HISTIDINE KINASE"/>
    <property type="match status" value="1"/>
</dbReference>
<evidence type="ECO:0000256" key="6">
    <source>
        <dbReference type="ARBA" id="ARBA00022606"/>
    </source>
</evidence>
<evidence type="ECO:0000256" key="2">
    <source>
        <dbReference type="ARBA" id="ARBA00012438"/>
    </source>
</evidence>
<dbReference type="PROSITE" id="PS50112">
    <property type="entry name" value="PAS"/>
    <property type="match status" value="1"/>
</dbReference>
<keyword evidence="10" id="KW-0677">Repeat</keyword>
<dbReference type="SMART" id="SM00086">
    <property type="entry name" value="PAC"/>
    <property type="match status" value="2"/>
</dbReference>
<name>A0ABQ4UWN2_9HYPH</name>
<evidence type="ECO:0000256" key="13">
    <source>
        <dbReference type="ARBA" id="ARBA00022840"/>
    </source>
</evidence>
<gene>
    <name evidence="19" type="ORF">BGCPKDLD_3146</name>
</gene>
<feature type="domain" description="PAS" evidence="17">
    <location>
        <begin position="201"/>
        <end position="256"/>
    </location>
</feature>
<dbReference type="CDD" id="cd00130">
    <property type="entry name" value="PAS"/>
    <property type="match status" value="1"/>
</dbReference>
<keyword evidence="12" id="KW-0418">Kinase</keyword>
<evidence type="ECO:0000256" key="7">
    <source>
        <dbReference type="ARBA" id="ARBA00022630"/>
    </source>
</evidence>
<keyword evidence="13" id="KW-0067">ATP-binding</keyword>
<dbReference type="InterPro" id="IPR035965">
    <property type="entry name" value="PAS-like_dom_sf"/>
</dbReference>
<evidence type="ECO:0000259" key="18">
    <source>
        <dbReference type="PROSITE" id="PS50113"/>
    </source>
</evidence>
<dbReference type="InterPro" id="IPR001610">
    <property type="entry name" value="PAC"/>
</dbReference>
<evidence type="ECO:0000256" key="1">
    <source>
        <dbReference type="ARBA" id="ARBA00000085"/>
    </source>
</evidence>
<reference evidence="19" key="1">
    <citation type="journal article" date="2021" name="Front. Microbiol.">
        <title>Comprehensive Comparative Genomics and Phenotyping of Methylobacterium Species.</title>
        <authorList>
            <person name="Alessa O."/>
            <person name="Ogura Y."/>
            <person name="Fujitani Y."/>
            <person name="Takami H."/>
            <person name="Hayashi T."/>
            <person name="Sahin N."/>
            <person name="Tani A."/>
        </authorList>
    </citation>
    <scope>NUCLEOTIDE SEQUENCE</scope>
    <source>
        <strain evidence="19">DSM 14458</strain>
    </source>
</reference>
<dbReference type="InterPro" id="IPR003018">
    <property type="entry name" value="GAF"/>
</dbReference>
<evidence type="ECO:0000256" key="12">
    <source>
        <dbReference type="ARBA" id="ARBA00022777"/>
    </source>
</evidence>
<dbReference type="Proteomes" id="UP001055093">
    <property type="component" value="Unassembled WGS sequence"/>
</dbReference>
<evidence type="ECO:0000313" key="20">
    <source>
        <dbReference type="Proteomes" id="UP001055093"/>
    </source>
</evidence>
<dbReference type="InterPro" id="IPR029016">
    <property type="entry name" value="GAF-like_dom_sf"/>
</dbReference>
<evidence type="ECO:0000256" key="4">
    <source>
        <dbReference type="ARBA" id="ARBA00022543"/>
    </source>
</evidence>
<evidence type="ECO:0000256" key="9">
    <source>
        <dbReference type="ARBA" id="ARBA00022679"/>
    </source>
</evidence>
<evidence type="ECO:0000256" key="14">
    <source>
        <dbReference type="ARBA" id="ARBA00022991"/>
    </source>
</evidence>
<dbReference type="PANTHER" id="PTHR41523">
    <property type="entry name" value="TWO-COMPONENT SYSTEM SENSOR PROTEIN"/>
    <property type="match status" value="1"/>
</dbReference>
<dbReference type="Pfam" id="PF01590">
    <property type="entry name" value="GAF"/>
    <property type="match status" value="1"/>
</dbReference>
<dbReference type="SUPFAM" id="SSF55785">
    <property type="entry name" value="PYP-like sensor domain (PAS domain)"/>
    <property type="match status" value="2"/>
</dbReference>
<evidence type="ECO:0000256" key="10">
    <source>
        <dbReference type="ARBA" id="ARBA00022737"/>
    </source>
</evidence>
<sequence length="643" mass="69567">MSKPALPSTTFDPVRLDALAALDLLDTPPEAEFDDVAHLAALVCNTPVALVSLVAGDRQWFKARVSFPACQTDLNASVCVHALAAPDLLIIPDLTADPRTRDNPLVTGEPSIRFYAGAPLRSPDGHVLGSLCVIDHKPRARGLTTAQADGLRRLSRQITTVLRERQLNRDMRAARDALRISEERLTFAFAAAGGLGWWDWDIRADRLYAGEQFARMFGVDPAEAAKGAPLSAFIDGIHPDDRGWVGERIQLALEKGGEFSEEYRLRHGDGTISWVHARGRCFHDADGRASRFPGVVLDVTAHRDAVAARLISEARLRTVMEAVPVGILLAEAPSGRILMGNRRLADFLGHDTLYAPSSNAYGSFVAFHGDGRPVEGHEYPLAQITSGACKRASLEVQYQRPDGTRRWIAIAGEAIEDEQGATMGAVVAVSDIEVRKAAEAHQDILNRELSHRLKNTLTMVQSIASQTLRNASSLDAARDALAARLIVLGKAHDILLDGQTDSARVDRVVQEAVNLHDDTGQRFRVTGPDLLIGPSAALSLGLMLHELATNAQKYGALSAPGGRVSIEWTVQGEGADAVFQFDWQEQDGPPVTPPTRKGFGSRLIQRGLAGGGVSLRYRSLGVHCTLRAPLAELRIDVQPLALP</sequence>
<dbReference type="Gene3D" id="3.30.450.20">
    <property type="entry name" value="PAS domain"/>
    <property type="match status" value="2"/>
</dbReference>
<keyword evidence="5" id="KW-0597">Phosphoprotein</keyword>
<dbReference type="PROSITE" id="PS50113">
    <property type="entry name" value="PAC"/>
    <property type="match status" value="2"/>
</dbReference>
<dbReference type="InterPro" id="IPR011102">
    <property type="entry name" value="Sig_transdc_His_kinase_HWE"/>
</dbReference>
<feature type="domain" description="PAC" evidence="18">
    <location>
        <begin position="392"/>
        <end position="444"/>
    </location>
</feature>
<feature type="domain" description="PAC" evidence="18">
    <location>
        <begin position="259"/>
        <end position="311"/>
    </location>
</feature>
<keyword evidence="4" id="KW-0600">Photoreceptor protein</keyword>
<evidence type="ECO:0000259" key="17">
    <source>
        <dbReference type="PROSITE" id="PS50112"/>
    </source>
</evidence>
<dbReference type="NCBIfam" id="TIGR00229">
    <property type="entry name" value="sensory_box"/>
    <property type="match status" value="2"/>
</dbReference>
<comment type="caution">
    <text evidence="19">The sequence shown here is derived from an EMBL/GenBank/DDBJ whole genome shotgun (WGS) entry which is preliminary data.</text>
</comment>
<dbReference type="SMART" id="SM00911">
    <property type="entry name" value="HWE_HK"/>
    <property type="match status" value="1"/>
</dbReference>
<evidence type="ECO:0000256" key="16">
    <source>
        <dbReference type="ARBA" id="ARBA00023170"/>
    </source>
</evidence>
<evidence type="ECO:0000256" key="3">
    <source>
        <dbReference type="ARBA" id="ARBA00021740"/>
    </source>
</evidence>
<comment type="catalytic activity">
    <reaction evidence="1">
        <text>ATP + protein L-histidine = ADP + protein N-phospho-L-histidine.</text>
        <dbReference type="EC" id="2.7.13.3"/>
    </reaction>
</comment>
<dbReference type="Pfam" id="PF13188">
    <property type="entry name" value="PAS_8"/>
    <property type="match status" value="1"/>
</dbReference>
<keyword evidence="6" id="KW-0716">Sensory transduction</keyword>
<dbReference type="EC" id="2.7.13.3" evidence="2"/>
<dbReference type="Gene3D" id="3.30.450.40">
    <property type="match status" value="1"/>
</dbReference>
<dbReference type="SUPFAM" id="SSF55781">
    <property type="entry name" value="GAF domain-like"/>
    <property type="match status" value="1"/>
</dbReference>
<keyword evidence="20" id="KW-1185">Reference proteome</keyword>
<keyword evidence="8" id="KW-0288">FMN</keyword>
<evidence type="ECO:0000256" key="15">
    <source>
        <dbReference type="ARBA" id="ARBA00023026"/>
    </source>
</evidence>
<dbReference type="Gene3D" id="3.30.565.10">
    <property type="entry name" value="Histidine kinase-like ATPase, C-terminal domain"/>
    <property type="match status" value="1"/>
</dbReference>
<dbReference type="RefSeq" id="WP_238308182.1">
    <property type="nucleotide sequence ID" value="NZ_BPRE01000009.1"/>
</dbReference>
<dbReference type="InterPro" id="IPR013655">
    <property type="entry name" value="PAS_fold_3"/>
</dbReference>
<keyword evidence="14" id="KW-0157">Chromophore</keyword>
<evidence type="ECO:0000256" key="5">
    <source>
        <dbReference type="ARBA" id="ARBA00022553"/>
    </source>
</evidence>
<keyword evidence="15" id="KW-0843">Virulence</keyword>
<reference evidence="19" key="2">
    <citation type="submission" date="2021-08" db="EMBL/GenBank/DDBJ databases">
        <authorList>
            <person name="Tani A."/>
            <person name="Ola A."/>
            <person name="Ogura Y."/>
            <person name="Katsura K."/>
            <person name="Hayashi T."/>
        </authorList>
    </citation>
    <scope>NUCLEOTIDE SEQUENCE</scope>
    <source>
        <strain evidence="19">DSM 14458</strain>
    </source>
</reference>
<evidence type="ECO:0000256" key="11">
    <source>
        <dbReference type="ARBA" id="ARBA00022741"/>
    </source>
</evidence>
<keyword evidence="16" id="KW-0675">Receptor</keyword>
<dbReference type="EMBL" id="BPRE01000009">
    <property type="protein sequence ID" value="GJE76551.1"/>
    <property type="molecule type" value="Genomic_DNA"/>
</dbReference>
<dbReference type="Pfam" id="PF07536">
    <property type="entry name" value="HWE_HK"/>
    <property type="match status" value="1"/>
</dbReference>
<evidence type="ECO:0000256" key="8">
    <source>
        <dbReference type="ARBA" id="ARBA00022643"/>
    </source>
</evidence>
<keyword evidence="11" id="KW-0547">Nucleotide-binding</keyword>
<proteinExistence type="predicted"/>
<keyword evidence="7" id="KW-0285">Flavoprotein</keyword>
<dbReference type="SMART" id="SM00065">
    <property type="entry name" value="GAF"/>
    <property type="match status" value="1"/>
</dbReference>
<keyword evidence="9" id="KW-0808">Transferase</keyword>
<dbReference type="InterPro" id="IPR000014">
    <property type="entry name" value="PAS"/>
</dbReference>
<protein>
    <recommendedName>
        <fullName evidence="3">Blue-light-activated histidine kinase</fullName>
        <ecNumber evidence="2">2.7.13.3</ecNumber>
    </recommendedName>
</protein>
<dbReference type="Pfam" id="PF08447">
    <property type="entry name" value="PAS_3"/>
    <property type="match status" value="1"/>
</dbReference>